<dbReference type="EMBL" id="CP115450">
    <property type="protein sequence ID" value="WBP86175.1"/>
    <property type="molecule type" value="Genomic_DNA"/>
</dbReference>
<dbReference type="InterPro" id="IPR014031">
    <property type="entry name" value="Ketoacyl_synth_C"/>
</dbReference>
<dbReference type="InterPro" id="IPR018201">
    <property type="entry name" value="Ketoacyl_synth_AS"/>
</dbReference>
<organism evidence="6 7">
    <name type="scientific">Kitasatospora cathayae</name>
    <dbReference type="NCBI Taxonomy" id="3004092"/>
    <lineage>
        <taxon>Bacteria</taxon>
        <taxon>Bacillati</taxon>
        <taxon>Actinomycetota</taxon>
        <taxon>Actinomycetes</taxon>
        <taxon>Kitasatosporales</taxon>
        <taxon>Streptomycetaceae</taxon>
        <taxon>Kitasatospora</taxon>
    </lineage>
</organism>
<dbReference type="RefSeq" id="WP_270142646.1">
    <property type="nucleotide sequence ID" value="NZ_CP115450.1"/>
</dbReference>
<keyword evidence="2 4" id="KW-0808">Transferase</keyword>
<evidence type="ECO:0000256" key="3">
    <source>
        <dbReference type="ARBA" id="ARBA00023315"/>
    </source>
</evidence>
<evidence type="ECO:0000313" key="6">
    <source>
        <dbReference type="EMBL" id="WBP86175.1"/>
    </source>
</evidence>
<gene>
    <name evidence="6" type="ORF">O1G21_10190</name>
</gene>
<accession>A0ABY7Q0F7</accession>
<protein>
    <submittedName>
        <fullName evidence="6">Beta-ketoacyl-[acyl-carrier-protein] synthase family protein</fullName>
    </submittedName>
</protein>
<sequence length="405" mass="41229">MTRPFPAPVTGAGLVTPAGIGVSDTWQAVLEPRELAVKDEAAKSAGAHYCLRVPAIGPEVLKGRGTAHVDPFIRYALVAVDEAIRDSGLDPVAWDGSRVGVVVGTGIGGVGTLTAAQDRFAARGPEGVTPYLHPRSLANMAVGTIASRYGITGPCHTVVSACASGAAAIGIARDLLRSGACDTVIACGTEAAVVPVVVAGFARMGALSKRDDARASRPFAVDRDGFVISEGAAALVLETPEAVARRRATELGRVLGYGCTTDAHHPTDPRPDGAQAEAAVRRALADAGLQPQDVDHVNAHGTSTPKNDRIEGELLARLFPHGPSVTSNKGVLGHTLGAAGAIEAVLSLCALRDGVVPPVAHTEVVDPQLPGLDVVLGAPRRAAPSVVVSNSFGFGGTNSALVLGN</sequence>
<dbReference type="PANTHER" id="PTHR11712">
    <property type="entry name" value="POLYKETIDE SYNTHASE-RELATED"/>
    <property type="match status" value="1"/>
</dbReference>
<dbReference type="InterPro" id="IPR020841">
    <property type="entry name" value="PKS_Beta-ketoAc_synthase_dom"/>
</dbReference>
<evidence type="ECO:0000313" key="7">
    <source>
        <dbReference type="Proteomes" id="UP001212821"/>
    </source>
</evidence>
<evidence type="ECO:0000259" key="5">
    <source>
        <dbReference type="PROSITE" id="PS52004"/>
    </source>
</evidence>
<proteinExistence type="inferred from homology"/>
<evidence type="ECO:0000256" key="4">
    <source>
        <dbReference type="RuleBase" id="RU003694"/>
    </source>
</evidence>
<keyword evidence="7" id="KW-1185">Reference proteome</keyword>
<comment type="similarity">
    <text evidence="1 4">Belongs to the thiolase-like superfamily. Beta-ketoacyl-ACP synthases family.</text>
</comment>
<dbReference type="InterPro" id="IPR014030">
    <property type="entry name" value="Ketoacyl_synth_N"/>
</dbReference>
<dbReference type="Pfam" id="PF00109">
    <property type="entry name" value="ketoacyl-synt"/>
    <property type="match status" value="1"/>
</dbReference>
<dbReference type="Pfam" id="PF02801">
    <property type="entry name" value="Ketoacyl-synt_C"/>
    <property type="match status" value="1"/>
</dbReference>
<dbReference type="InterPro" id="IPR000794">
    <property type="entry name" value="Beta-ketoacyl_synthase"/>
</dbReference>
<evidence type="ECO:0000256" key="1">
    <source>
        <dbReference type="ARBA" id="ARBA00008467"/>
    </source>
</evidence>
<name>A0ABY7Q0F7_9ACTN</name>
<dbReference type="Proteomes" id="UP001212821">
    <property type="component" value="Chromosome"/>
</dbReference>
<feature type="domain" description="Ketosynthase family 3 (KS3)" evidence="5">
    <location>
        <begin position="4"/>
        <end position="405"/>
    </location>
</feature>
<dbReference type="Gene3D" id="3.40.47.10">
    <property type="match status" value="2"/>
</dbReference>
<dbReference type="InterPro" id="IPR016039">
    <property type="entry name" value="Thiolase-like"/>
</dbReference>
<dbReference type="PROSITE" id="PS52004">
    <property type="entry name" value="KS3_2"/>
    <property type="match status" value="1"/>
</dbReference>
<keyword evidence="3" id="KW-0012">Acyltransferase</keyword>
<evidence type="ECO:0000256" key="2">
    <source>
        <dbReference type="ARBA" id="ARBA00022679"/>
    </source>
</evidence>
<dbReference type="CDD" id="cd00834">
    <property type="entry name" value="KAS_I_II"/>
    <property type="match status" value="1"/>
</dbReference>
<dbReference type="SUPFAM" id="SSF53901">
    <property type="entry name" value="Thiolase-like"/>
    <property type="match status" value="1"/>
</dbReference>
<dbReference type="SMART" id="SM00825">
    <property type="entry name" value="PKS_KS"/>
    <property type="match status" value="1"/>
</dbReference>
<reference evidence="7" key="1">
    <citation type="submission" date="2022-12" db="EMBL/GenBank/DDBJ databases">
        <authorList>
            <person name="Mo P."/>
        </authorList>
    </citation>
    <scope>NUCLEOTIDE SEQUENCE [LARGE SCALE GENOMIC DNA]</scope>
    <source>
        <strain evidence="7">HUAS 3-15</strain>
    </source>
</reference>
<dbReference type="PANTHER" id="PTHR11712:SF347">
    <property type="entry name" value="BETA KETOACYL-ACYL CARRIER PROTEIN SYNTHASE"/>
    <property type="match status" value="1"/>
</dbReference>
<dbReference type="PROSITE" id="PS00606">
    <property type="entry name" value="KS3_1"/>
    <property type="match status" value="1"/>
</dbReference>